<feature type="compositionally biased region" description="Polar residues" evidence="2">
    <location>
        <begin position="610"/>
        <end position="621"/>
    </location>
</feature>
<name>A0A2B7Y102_POLH7</name>
<feature type="region of interest" description="Disordered" evidence="2">
    <location>
        <begin position="604"/>
        <end position="638"/>
    </location>
</feature>
<evidence type="ECO:0000256" key="1">
    <source>
        <dbReference type="ARBA" id="ARBA00009884"/>
    </source>
</evidence>
<evidence type="ECO:0000313" key="3">
    <source>
        <dbReference type="EMBL" id="PGH14960.1"/>
    </source>
</evidence>
<gene>
    <name evidence="3" type="ORF">AJ80_05723</name>
</gene>
<keyword evidence="4" id="KW-1185">Reference proteome</keyword>
<dbReference type="Pfam" id="PF00995">
    <property type="entry name" value="Sec1"/>
    <property type="match status" value="1"/>
</dbReference>
<comment type="similarity">
    <text evidence="1">Belongs to the STXBP/unc-18/SEC1 family.</text>
</comment>
<dbReference type="PIRSF" id="PIRSF005715">
    <property type="entry name" value="VPS45_Sec1"/>
    <property type="match status" value="1"/>
</dbReference>
<dbReference type="InterPro" id="IPR043127">
    <property type="entry name" value="Sec-1-like_dom3a"/>
</dbReference>
<dbReference type="Gene3D" id="3.40.50.1910">
    <property type="match status" value="1"/>
</dbReference>
<dbReference type="SUPFAM" id="SSF56815">
    <property type="entry name" value="Sec1/munc18-like (SM) proteins"/>
    <property type="match status" value="1"/>
</dbReference>
<dbReference type="InterPro" id="IPR043154">
    <property type="entry name" value="Sec-1-like_dom1"/>
</dbReference>
<dbReference type="EMBL" id="PDNA01000087">
    <property type="protein sequence ID" value="PGH14960.1"/>
    <property type="molecule type" value="Genomic_DNA"/>
</dbReference>
<dbReference type="InterPro" id="IPR027482">
    <property type="entry name" value="Sec1-like_dom2"/>
</dbReference>
<proteinExistence type="inferred from homology"/>
<dbReference type="Gene3D" id="3.90.830.10">
    <property type="entry name" value="Syntaxin Binding Protein 1, Chain A, domain 2"/>
    <property type="match status" value="1"/>
</dbReference>
<feature type="compositionally biased region" description="Gly residues" evidence="2">
    <location>
        <begin position="622"/>
        <end position="631"/>
    </location>
</feature>
<dbReference type="InterPro" id="IPR036045">
    <property type="entry name" value="Sec1-like_sf"/>
</dbReference>
<dbReference type="PANTHER" id="PTHR11679">
    <property type="entry name" value="VESICLE PROTEIN SORTING-ASSOCIATED"/>
    <property type="match status" value="1"/>
</dbReference>
<dbReference type="Proteomes" id="UP000224634">
    <property type="component" value="Unassembled WGS sequence"/>
</dbReference>
<sequence>MASYRASLRDRQIASIEKVLNLNHDSPQTSNASTDPSGANGLISHSTPILNEDGDPIWKVLVFDNLGRDVISSVLRVNDLRSWGVTIHLNINSPRYPIPDVPVVYLVEPTAVNIQLITSDLSRGLYSPAYVNFLSSVPRPVLEEFASQIASTGTSDKITQVFDQYLNFIVAEPDLFTLGMGKDTYWKINSANTKDEELDAVVDRIVSGLFSVSVTMGAIPIIRCPKGGAAELIATKLDRKLRDHILNSKDNLFSGGNQRQGVGVPSGRPVLILVDRNVDLVPMLSHSWTYQSLVHDVLKMHLNRITVETPADESNPSKGTTKRSYDLNTSDFFWNRNAGVPFPQVAEDIDAELTRYKEDATDIMKKTGASSIEDLQNDTSASAQHLKAAITLLPELRERKAILDMHMNIATALLKGIKDRQLDNFFQLEENITKQTKTQIMELIVDSERGNNPTDKLRLFIIWFLSTESDLSRAEITRFEEALTQAGCADISSLAYVKTVREVTRMTMMATSSNSTPQQQQPSSDLFRGFSSLSNRLTDRIAAGALGANFDSLISGVKNFLPVNKDLTLTKITESIMDPASASSSAIAKTESYLYFDPRSASARGAIPPSSASRHQQSGSNIPGGLGGGTPGTSASFGQRRQGFNEAIVFTVGGGSMDEYGNLQDWVSRTGGQAPGGSSSGVAGGVGIGIPDTSGGLPKRRVVYGSTELLNAGDFLTEALSRLGQES</sequence>
<dbReference type="AlphaFoldDB" id="A0A2B7Y102"/>
<dbReference type="STRING" id="1447883.A0A2B7Y102"/>
<comment type="caution">
    <text evidence="3">The sequence shown here is derived from an EMBL/GenBank/DDBJ whole genome shotgun (WGS) entry which is preliminary data.</text>
</comment>
<dbReference type="InterPro" id="IPR001619">
    <property type="entry name" value="Sec1-like"/>
</dbReference>
<dbReference type="Gene3D" id="3.40.50.2060">
    <property type="match status" value="1"/>
</dbReference>
<feature type="region of interest" description="Disordered" evidence="2">
    <location>
        <begin position="669"/>
        <end position="691"/>
    </location>
</feature>
<evidence type="ECO:0000313" key="4">
    <source>
        <dbReference type="Proteomes" id="UP000224634"/>
    </source>
</evidence>
<feature type="compositionally biased region" description="Gly residues" evidence="2">
    <location>
        <begin position="673"/>
        <end position="688"/>
    </location>
</feature>
<dbReference type="OrthoDB" id="10251230at2759"/>
<accession>A0A2B7Y102</accession>
<evidence type="ECO:0000256" key="2">
    <source>
        <dbReference type="SAM" id="MobiDB-lite"/>
    </source>
</evidence>
<protein>
    <submittedName>
        <fullName evidence="3">Uncharacterized protein</fullName>
    </submittedName>
</protein>
<reference evidence="3 4" key="1">
    <citation type="submission" date="2017-10" db="EMBL/GenBank/DDBJ databases">
        <title>Comparative genomics in systemic dimorphic fungi from Ajellomycetaceae.</title>
        <authorList>
            <person name="Munoz J.F."/>
            <person name="Mcewen J.G."/>
            <person name="Clay O.K."/>
            <person name="Cuomo C.A."/>
        </authorList>
    </citation>
    <scope>NUCLEOTIDE SEQUENCE [LARGE SCALE GENOMIC DNA]</scope>
    <source>
        <strain evidence="3 4">UAMH7299</strain>
    </source>
</reference>
<dbReference type="Gene3D" id="1.25.40.60">
    <property type="match status" value="1"/>
</dbReference>
<dbReference type="GO" id="GO:0016192">
    <property type="term" value="P:vesicle-mediated transport"/>
    <property type="evidence" value="ECO:0007669"/>
    <property type="project" value="InterPro"/>
</dbReference>
<organism evidence="3 4">
    <name type="scientific">Polytolypa hystricis (strain UAMH7299)</name>
    <dbReference type="NCBI Taxonomy" id="1447883"/>
    <lineage>
        <taxon>Eukaryota</taxon>
        <taxon>Fungi</taxon>
        <taxon>Dikarya</taxon>
        <taxon>Ascomycota</taxon>
        <taxon>Pezizomycotina</taxon>
        <taxon>Eurotiomycetes</taxon>
        <taxon>Eurotiomycetidae</taxon>
        <taxon>Onygenales</taxon>
        <taxon>Onygenales incertae sedis</taxon>
        <taxon>Polytolypa</taxon>
    </lineage>
</organism>